<sequence length="226" mass="23446">MKRAAVFASCAGLALCANASSLQLAACEATRPPCSWTGNNVNASAASLVTVHIRDLFSAAASQSDVVHCCAFYSPPSPCLLPSLKPAAAWGDSDTDTAPLETLDVFDLDQSPPSSPAMQFSLLAISDRRDRASYDAGICLPRPAAAPAMLEHLLPSGPSMSARAGKRALRRASALTSVATRVSADFALGSPDAGSSFFGALYDSYSLWELASVFSAIAWLLVCLAA</sequence>
<dbReference type="Proteomes" id="UP000292082">
    <property type="component" value="Unassembled WGS sequence"/>
</dbReference>
<organism evidence="2 3">
    <name type="scientific">Dichomitus squalens</name>
    <dbReference type="NCBI Taxonomy" id="114155"/>
    <lineage>
        <taxon>Eukaryota</taxon>
        <taxon>Fungi</taxon>
        <taxon>Dikarya</taxon>
        <taxon>Basidiomycota</taxon>
        <taxon>Agaricomycotina</taxon>
        <taxon>Agaricomycetes</taxon>
        <taxon>Polyporales</taxon>
        <taxon>Polyporaceae</taxon>
        <taxon>Dichomitus</taxon>
    </lineage>
</organism>
<proteinExistence type="predicted"/>
<feature type="chain" id="PRO_5020740745" evidence="1">
    <location>
        <begin position="20"/>
        <end position="226"/>
    </location>
</feature>
<evidence type="ECO:0000313" key="2">
    <source>
        <dbReference type="EMBL" id="TBU61872.1"/>
    </source>
</evidence>
<dbReference type="AlphaFoldDB" id="A0A4Q9Q3N2"/>
<evidence type="ECO:0000256" key="1">
    <source>
        <dbReference type="SAM" id="SignalP"/>
    </source>
</evidence>
<dbReference type="EMBL" id="ML145096">
    <property type="protein sequence ID" value="TBU61872.1"/>
    <property type="molecule type" value="Genomic_DNA"/>
</dbReference>
<keyword evidence="3" id="KW-1185">Reference proteome</keyword>
<evidence type="ECO:0000313" key="3">
    <source>
        <dbReference type="Proteomes" id="UP000292082"/>
    </source>
</evidence>
<gene>
    <name evidence="2" type="ORF">BD310DRAFT_920056</name>
</gene>
<name>A0A4Q9Q3N2_9APHY</name>
<protein>
    <submittedName>
        <fullName evidence="2">Uncharacterized protein</fullName>
    </submittedName>
</protein>
<keyword evidence="1" id="KW-0732">Signal</keyword>
<feature type="signal peptide" evidence="1">
    <location>
        <begin position="1"/>
        <end position="19"/>
    </location>
</feature>
<reference evidence="2 3" key="1">
    <citation type="submission" date="2019-01" db="EMBL/GenBank/DDBJ databases">
        <title>Draft genome sequences of three monokaryotic isolates of the white-rot basidiomycete fungus Dichomitus squalens.</title>
        <authorList>
            <consortium name="DOE Joint Genome Institute"/>
            <person name="Lopez S.C."/>
            <person name="Andreopoulos B."/>
            <person name="Pangilinan J."/>
            <person name="Lipzen A."/>
            <person name="Riley R."/>
            <person name="Ahrendt S."/>
            <person name="Ng V."/>
            <person name="Barry K."/>
            <person name="Daum C."/>
            <person name="Grigoriev I.V."/>
            <person name="Hilden K.S."/>
            <person name="Makela M.R."/>
            <person name="de Vries R.P."/>
        </authorList>
    </citation>
    <scope>NUCLEOTIDE SEQUENCE [LARGE SCALE GENOMIC DNA]</scope>
    <source>
        <strain evidence="2 3">CBS 464.89</strain>
    </source>
</reference>
<accession>A0A4Q9Q3N2</accession>